<gene>
    <name evidence="2" type="ORF">METZ01_LOCUS361314</name>
</gene>
<sequence length="121" mass="13377">MKAVIQRVSSASVTVANEKISQIEVGLLIFLGITHKDSEKDIDYITKKTAELRIFNDDLQKMNLSLQDVGGAALVVSQFTLYANTSRGRRPSFVNAADPDVAKNIYNQFCQKLQLFGIPVS</sequence>
<evidence type="ECO:0000313" key="2">
    <source>
        <dbReference type="EMBL" id="SVD08460.1"/>
    </source>
</evidence>
<name>A0A382SES7_9ZZZZ</name>
<dbReference type="FunFam" id="3.50.80.10:FF:000001">
    <property type="entry name" value="D-aminoacyl-tRNA deacylase"/>
    <property type="match status" value="1"/>
</dbReference>
<organism evidence="2">
    <name type="scientific">marine metagenome</name>
    <dbReference type="NCBI Taxonomy" id="408172"/>
    <lineage>
        <taxon>unclassified sequences</taxon>
        <taxon>metagenomes</taxon>
        <taxon>ecological metagenomes</taxon>
    </lineage>
</organism>
<dbReference type="PANTHER" id="PTHR10472">
    <property type="entry name" value="D-TYROSYL-TRNA TYR DEACYLASE"/>
    <property type="match status" value="1"/>
</dbReference>
<dbReference type="Pfam" id="PF02580">
    <property type="entry name" value="Tyr_Deacylase"/>
    <property type="match status" value="1"/>
</dbReference>
<evidence type="ECO:0000256" key="1">
    <source>
        <dbReference type="ARBA" id="ARBA00009673"/>
    </source>
</evidence>
<dbReference type="EMBL" id="UINC01128599">
    <property type="protein sequence ID" value="SVD08460.1"/>
    <property type="molecule type" value="Genomic_DNA"/>
</dbReference>
<evidence type="ECO:0008006" key="3">
    <source>
        <dbReference type="Google" id="ProtNLM"/>
    </source>
</evidence>
<proteinExistence type="inferred from homology"/>
<feature type="non-terminal residue" evidence="2">
    <location>
        <position position="121"/>
    </location>
</feature>
<dbReference type="GO" id="GO:0005737">
    <property type="term" value="C:cytoplasm"/>
    <property type="evidence" value="ECO:0007669"/>
    <property type="project" value="InterPro"/>
</dbReference>
<dbReference type="SUPFAM" id="SSF69500">
    <property type="entry name" value="DTD-like"/>
    <property type="match status" value="1"/>
</dbReference>
<reference evidence="2" key="1">
    <citation type="submission" date="2018-05" db="EMBL/GenBank/DDBJ databases">
        <authorList>
            <person name="Lanie J.A."/>
            <person name="Ng W.-L."/>
            <person name="Kazmierczak K.M."/>
            <person name="Andrzejewski T.M."/>
            <person name="Davidsen T.M."/>
            <person name="Wayne K.J."/>
            <person name="Tettelin H."/>
            <person name="Glass J.I."/>
            <person name="Rusch D."/>
            <person name="Podicherti R."/>
            <person name="Tsui H.-C.T."/>
            <person name="Winkler M.E."/>
        </authorList>
    </citation>
    <scope>NUCLEOTIDE SEQUENCE</scope>
</reference>
<dbReference type="Gene3D" id="3.50.80.10">
    <property type="entry name" value="D-tyrosyl-tRNA(Tyr) deacylase"/>
    <property type="match status" value="1"/>
</dbReference>
<dbReference type="GO" id="GO:0051500">
    <property type="term" value="F:D-tyrosyl-tRNA(Tyr) deacylase activity"/>
    <property type="evidence" value="ECO:0007669"/>
    <property type="project" value="TreeGrafter"/>
</dbReference>
<accession>A0A382SES7</accession>
<dbReference type="AlphaFoldDB" id="A0A382SES7"/>
<dbReference type="InterPro" id="IPR003732">
    <property type="entry name" value="Daa-tRNA_deacyls_DTD"/>
</dbReference>
<protein>
    <recommendedName>
        <fullName evidence="3">D-aminoacyl-tRNA deacylase</fullName>
    </recommendedName>
</protein>
<dbReference type="PANTHER" id="PTHR10472:SF5">
    <property type="entry name" value="D-AMINOACYL-TRNA DEACYLASE 1"/>
    <property type="match status" value="1"/>
</dbReference>
<dbReference type="NCBIfam" id="TIGR00256">
    <property type="entry name" value="D-aminoacyl-tRNA deacylase"/>
    <property type="match status" value="1"/>
</dbReference>
<comment type="similarity">
    <text evidence="1">Belongs to the DTD family.</text>
</comment>
<dbReference type="InterPro" id="IPR023509">
    <property type="entry name" value="DTD-like_sf"/>
</dbReference>